<evidence type="ECO:0000313" key="5">
    <source>
        <dbReference type="Proteomes" id="UP000317863"/>
    </source>
</evidence>
<protein>
    <submittedName>
        <fullName evidence="4">Glycosyltransferase</fullName>
    </submittedName>
</protein>
<dbReference type="EMBL" id="SGJB01000019">
    <property type="protein sequence ID" value="TQQ83945.1"/>
    <property type="molecule type" value="Genomic_DNA"/>
</dbReference>
<dbReference type="Proteomes" id="UP000317863">
    <property type="component" value="Unassembled WGS sequence"/>
</dbReference>
<keyword evidence="2 4" id="KW-0808">Transferase</keyword>
<organism evidence="4 5">
    <name type="scientific">Peptacetobacter hominis</name>
    <dbReference type="NCBI Taxonomy" id="2743610"/>
    <lineage>
        <taxon>Bacteria</taxon>
        <taxon>Bacillati</taxon>
        <taxon>Bacillota</taxon>
        <taxon>Clostridia</taxon>
        <taxon>Peptostreptococcales</taxon>
        <taxon>Peptostreptococcaceae</taxon>
        <taxon>Peptacetobacter</taxon>
    </lineage>
</organism>
<feature type="domain" description="Glycosyl transferase family 1" evidence="3">
    <location>
        <begin position="199"/>
        <end position="355"/>
    </location>
</feature>
<evidence type="ECO:0000259" key="3">
    <source>
        <dbReference type="Pfam" id="PF00534"/>
    </source>
</evidence>
<name>A0A544QTC8_9FIRM</name>
<reference evidence="4 5" key="1">
    <citation type="submission" date="2019-02" db="EMBL/GenBank/DDBJ databases">
        <title>Peptostreptococcaceae bacterium ZHW00191 nov., a new bacterium isolated from the human gut.</title>
        <authorList>
            <person name="Zhou H.-W."/>
            <person name="Chen X.-J."/>
        </authorList>
    </citation>
    <scope>NUCLEOTIDE SEQUENCE [LARGE SCALE GENOMIC DNA]</scope>
    <source>
        <strain evidence="4 5">ZHW00191</strain>
    </source>
</reference>
<evidence type="ECO:0000256" key="1">
    <source>
        <dbReference type="ARBA" id="ARBA00022676"/>
    </source>
</evidence>
<dbReference type="AlphaFoldDB" id="A0A544QTC8"/>
<evidence type="ECO:0000313" key="4">
    <source>
        <dbReference type="EMBL" id="TQQ83945.1"/>
    </source>
</evidence>
<dbReference type="GO" id="GO:0016757">
    <property type="term" value="F:glycosyltransferase activity"/>
    <property type="evidence" value="ECO:0007669"/>
    <property type="project" value="UniProtKB-KW"/>
</dbReference>
<dbReference type="OrthoDB" id="9816564at2"/>
<dbReference type="PANTHER" id="PTHR12526:SF629">
    <property type="entry name" value="TEICHURONIC ACID BIOSYNTHESIS GLYCOSYLTRANSFERASE TUAH-RELATED"/>
    <property type="match status" value="1"/>
</dbReference>
<dbReference type="InterPro" id="IPR001296">
    <property type="entry name" value="Glyco_trans_1"/>
</dbReference>
<keyword evidence="5" id="KW-1185">Reference proteome</keyword>
<dbReference type="Pfam" id="PF00534">
    <property type="entry name" value="Glycos_transf_1"/>
    <property type="match status" value="1"/>
</dbReference>
<dbReference type="PANTHER" id="PTHR12526">
    <property type="entry name" value="GLYCOSYLTRANSFERASE"/>
    <property type="match status" value="1"/>
</dbReference>
<gene>
    <name evidence="4" type="ORF">EXD82_09150</name>
</gene>
<sequence length="379" mass="44186">MRICVIRNAEAEITTSFYRIVDAIIDSGNTPVILSRNRECSEISINKKEYIFKDKPIDNYEINIPAKRGAGLKNIFQLVIYQYILLKWLKQNRDKYDMVHSFDFDAGLPCSIINKKLKFRHIYHIADFYTESRNMPGVLKKFFRKQEIKVIDKSDFTIICNEERFEQIKGCNQPNIEVVHNVPVINEGLLDYIKNYNNNVNSSKLRLCYVGKLSKNRFIEDVIKVISENKNLHLDIAGIGPFEDEVKNSAEKFENINYYGKLNYEDAIKLYLDCDIMFAIYDPKVPNHRYSAPNKIYEAMILNKPIIVAKGTGMDKIVNENNMGYVIDYDKEDFKRIISEIISDRTTVKSMGINAGNAYDKYCWDTMKSRIINIYNNLK</sequence>
<keyword evidence="1" id="KW-0328">Glycosyltransferase</keyword>
<evidence type="ECO:0000256" key="2">
    <source>
        <dbReference type="ARBA" id="ARBA00022679"/>
    </source>
</evidence>
<comment type="caution">
    <text evidence="4">The sequence shown here is derived from an EMBL/GenBank/DDBJ whole genome shotgun (WGS) entry which is preliminary data.</text>
</comment>
<dbReference type="SUPFAM" id="SSF53756">
    <property type="entry name" value="UDP-Glycosyltransferase/glycogen phosphorylase"/>
    <property type="match status" value="1"/>
</dbReference>
<dbReference type="RefSeq" id="WP_142536612.1">
    <property type="nucleotide sequence ID" value="NZ_SGJB01000019.1"/>
</dbReference>
<proteinExistence type="predicted"/>
<dbReference type="Gene3D" id="3.40.50.2000">
    <property type="entry name" value="Glycogen Phosphorylase B"/>
    <property type="match status" value="2"/>
</dbReference>
<accession>A0A544QTC8</accession>